<organism evidence="1 2">
    <name type="scientific">Smallanthus sonchifolius</name>
    <dbReference type="NCBI Taxonomy" id="185202"/>
    <lineage>
        <taxon>Eukaryota</taxon>
        <taxon>Viridiplantae</taxon>
        <taxon>Streptophyta</taxon>
        <taxon>Embryophyta</taxon>
        <taxon>Tracheophyta</taxon>
        <taxon>Spermatophyta</taxon>
        <taxon>Magnoliopsida</taxon>
        <taxon>eudicotyledons</taxon>
        <taxon>Gunneridae</taxon>
        <taxon>Pentapetalae</taxon>
        <taxon>asterids</taxon>
        <taxon>campanulids</taxon>
        <taxon>Asterales</taxon>
        <taxon>Asteraceae</taxon>
        <taxon>Asteroideae</taxon>
        <taxon>Heliantheae alliance</taxon>
        <taxon>Millerieae</taxon>
        <taxon>Smallanthus</taxon>
    </lineage>
</organism>
<gene>
    <name evidence="1" type="ORF">L1987_74833</name>
</gene>
<reference evidence="2" key="1">
    <citation type="journal article" date="2022" name="Mol. Ecol. Resour.">
        <title>The genomes of chicory, endive, great burdock and yacon provide insights into Asteraceae palaeo-polyploidization history and plant inulin production.</title>
        <authorList>
            <person name="Fan W."/>
            <person name="Wang S."/>
            <person name="Wang H."/>
            <person name="Wang A."/>
            <person name="Jiang F."/>
            <person name="Liu H."/>
            <person name="Zhao H."/>
            <person name="Xu D."/>
            <person name="Zhang Y."/>
        </authorList>
    </citation>
    <scope>NUCLEOTIDE SEQUENCE [LARGE SCALE GENOMIC DNA]</scope>
    <source>
        <strain evidence="2">cv. Yunnan</strain>
    </source>
</reference>
<reference evidence="1 2" key="2">
    <citation type="journal article" date="2022" name="Mol. Ecol. Resour.">
        <title>The genomes of chicory, endive, great burdock and yacon provide insights into Asteraceae paleo-polyploidization history and plant inulin production.</title>
        <authorList>
            <person name="Fan W."/>
            <person name="Wang S."/>
            <person name="Wang H."/>
            <person name="Wang A."/>
            <person name="Jiang F."/>
            <person name="Liu H."/>
            <person name="Zhao H."/>
            <person name="Xu D."/>
            <person name="Zhang Y."/>
        </authorList>
    </citation>
    <scope>NUCLEOTIDE SEQUENCE [LARGE SCALE GENOMIC DNA]</scope>
    <source>
        <strain evidence="2">cv. Yunnan</strain>
        <tissue evidence="1">Leaves</tissue>
    </source>
</reference>
<proteinExistence type="predicted"/>
<comment type="caution">
    <text evidence="1">The sequence shown here is derived from an EMBL/GenBank/DDBJ whole genome shotgun (WGS) entry which is preliminary data.</text>
</comment>
<evidence type="ECO:0000313" key="2">
    <source>
        <dbReference type="Proteomes" id="UP001056120"/>
    </source>
</evidence>
<accession>A0ACB9A3Z9</accession>
<dbReference type="Proteomes" id="UP001056120">
    <property type="component" value="Linkage Group LG25"/>
</dbReference>
<sequence>MDSYPPPSPVYSPEIESENEEDTGTLSPNHQPPMSPSIRSIFGIRADWMRNTGLRASEPHSSRDPYQAPHRHNLLPTPPRDPYLTPDPYHLNSRIGQTIGTSSAIGVPADATHQYVRTAEFMRQGMKQGIRHDLLSQRIDSLLGQVQYQEDLIANLSTSLDMMKEDREIFDARTEIARAESRFAIRVTITMFILVLVCFLVESYLRR</sequence>
<dbReference type="EMBL" id="CM042042">
    <property type="protein sequence ID" value="KAI3704608.1"/>
    <property type="molecule type" value="Genomic_DNA"/>
</dbReference>
<keyword evidence="2" id="KW-1185">Reference proteome</keyword>
<evidence type="ECO:0000313" key="1">
    <source>
        <dbReference type="EMBL" id="KAI3704608.1"/>
    </source>
</evidence>
<name>A0ACB9A3Z9_9ASTR</name>
<protein>
    <submittedName>
        <fullName evidence="1">Uncharacterized protein</fullName>
    </submittedName>
</protein>